<proteinExistence type="predicted"/>
<dbReference type="InterPro" id="IPR013320">
    <property type="entry name" value="ConA-like_dom_sf"/>
</dbReference>
<evidence type="ECO:0000256" key="1">
    <source>
        <dbReference type="SAM" id="SignalP"/>
    </source>
</evidence>
<accession>A0ABZ2W444</accession>
<keyword evidence="1" id="KW-0732">Signal</keyword>
<organism evidence="2 3">
    <name type="scientific">Marinobacter metalliresistant</name>
    <dbReference type="NCBI Taxonomy" id="2961995"/>
    <lineage>
        <taxon>Bacteria</taxon>
        <taxon>Pseudomonadati</taxon>
        <taxon>Pseudomonadota</taxon>
        <taxon>Gammaproteobacteria</taxon>
        <taxon>Pseudomonadales</taxon>
        <taxon>Marinobacteraceae</taxon>
        <taxon>Marinobacter</taxon>
    </lineage>
</organism>
<protein>
    <submittedName>
        <fullName evidence="2">Uncharacterized protein</fullName>
    </submittedName>
</protein>
<dbReference type="Proteomes" id="UP001475781">
    <property type="component" value="Chromosome"/>
</dbReference>
<evidence type="ECO:0000313" key="2">
    <source>
        <dbReference type="EMBL" id="WZF89315.1"/>
    </source>
</evidence>
<dbReference type="EMBL" id="CP101118">
    <property type="protein sequence ID" value="WZF89315.1"/>
    <property type="molecule type" value="Genomic_DNA"/>
</dbReference>
<feature type="signal peptide" evidence="1">
    <location>
        <begin position="1"/>
        <end position="27"/>
    </location>
</feature>
<reference evidence="2 3" key="1">
    <citation type="submission" date="2022-07" db="EMBL/GenBank/DDBJ databases">
        <title>A copper resistant bacterium isolated from sediment samples of deep sea hydrothermal areas.</title>
        <authorList>
            <person name="Zeng X."/>
        </authorList>
    </citation>
    <scope>NUCLEOTIDE SEQUENCE [LARGE SCALE GENOMIC DNA]</scope>
    <source>
        <strain evidence="3">CuT 6</strain>
    </source>
</reference>
<dbReference type="SUPFAM" id="SSF49899">
    <property type="entry name" value="Concanavalin A-like lectins/glucanases"/>
    <property type="match status" value="1"/>
</dbReference>
<gene>
    <name evidence="2" type="ORF">NLK58_03620</name>
</gene>
<evidence type="ECO:0000313" key="3">
    <source>
        <dbReference type="Proteomes" id="UP001475781"/>
    </source>
</evidence>
<dbReference type="Gene3D" id="2.60.120.200">
    <property type="match status" value="1"/>
</dbReference>
<dbReference type="RefSeq" id="WP_341582082.1">
    <property type="nucleotide sequence ID" value="NZ_CP101118.1"/>
</dbReference>
<feature type="chain" id="PRO_5045624640" evidence="1">
    <location>
        <begin position="28"/>
        <end position="448"/>
    </location>
</feature>
<sequence length="448" mass="49617">MTPTEKNTLLSFCAAATFAVGSSLVWATPAITGIQSPAITELTQGSTITITGSGFGSKPQAAPILYDTVDAAYENGVLNPRHSQLSNGDLILGTNENPDSIWAGPSNTAFGSSRVQVTSDRPTRHANSSEHYYFKGFNGFVGKPVAYGGKSGFDTPVDEPQLYVSWWYKPKYSPSRYWRIDPFNQTGDFIPDEQLSINGISAEFIGIDDQGMINLAFKEDVSSNNLKGQLVKGLQSNATTVFPEVFKGGGDFGYLTPGSQKYIRVWEDPNGKEGIRFSWTQMHQTIGEVVNWESRTLNDDEWNHMELLMDTEAGLIQIFVNSEQVTRFNFSQTLDAQGKWSPTVALLGLNGKIGQLQVNEFDDIYIDNSFQRVILANSKKLSDVTQYELQLPVKWQSNTVEFKLQMGALDLKDDLYLFVSDTEGSFPTDGYPLCFDCAPPSEIELRVD</sequence>
<keyword evidence="3" id="KW-1185">Reference proteome</keyword>
<name>A0ABZ2W444_9GAMM</name>